<keyword evidence="4 9" id="KW-0028">Amino-acid biosynthesis</keyword>
<dbReference type="PANTHER" id="PTHR43406:SF1">
    <property type="entry name" value="TRYPTOPHAN SYNTHASE ALPHA CHAIN, CHLOROPLASTIC"/>
    <property type="match status" value="1"/>
</dbReference>
<dbReference type="GO" id="GO:0004834">
    <property type="term" value="F:tryptophan synthase activity"/>
    <property type="evidence" value="ECO:0007669"/>
    <property type="project" value="UniProtKB-UniRule"/>
</dbReference>
<comment type="function">
    <text evidence="1 9">The alpha subunit is responsible for the aldol cleavage of indoleglycerol phosphate to indole and glyceraldehyde 3-phosphate.</text>
</comment>
<name>A0A0A0K4G0_9MICO</name>
<dbReference type="GO" id="GO:0005829">
    <property type="term" value="C:cytosol"/>
    <property type="evidence" value="ECO:0007669"/>
    <property type="project" value="TreeGrafter"/>
</dbReference>
<keyword evidence="12" id="KW-1185">Reference proteome</keyword>
<keyword evidence="5 9" id="KW-0822">Tryptophan biosynthesis</keyword>
<comment type="similarity">
    <text evidence="9 10">Belongs to the TrpA family.</text>
</comment>
<dbReference type="CDD" id="cd04724">
    <property type="entry name" value="Tryptophan_synthase_alpha"/>
    <property type="match status" value="1"/>
</dbReference>
<evidence type="ECO:0000313" key="11">
    <source>
        <dbReference type="EMBL" id="KGN42711.1"/>
    </source>
</evidence>
<dbReference type="InterPro" id="IPR018204">
    <property type="entry name" value="Trp_synthase_alpha_AS"/>
</dbReference>
<evidence type="ECO:0000256" key="7">
    <source>
        <dbReference type="ARBA" id="ARBA00023239"/>
    </source>
</evidence>
<dbReference type="AlphaFoldDB" id="A0A0A0K4G0"/>
<dbReference type="STRING" id="1385519.N801_11120"/>
<dbReference type="eggNOG" id="COG0159">
    <property type="taxonomic scope" value="Bacteria"/>
</dbReference>
<dbReference type="FunFam" id="3.20.20.70:FF:000037">
    <property type="entry name" value="Tryptophan synthase alpha chain"/>
    <property type="match status" value="1"/>
</dbReference>
<reference evidence="11 12" key="1">
    <citation type="submission" date="2013-08" db="EMBL/GenBank/DDBJ databases">
        <title>The genome sequence of Knoellia aerolata.</title>
        <authorList>
            <person name="Zhu W."/>
            <person name="Wang G."/>
        </authorList>
    </citation>
    <scope>NUCLEOTIDE SEQUENCE [LARGE SCALE GENOMIC DNA]</scope>
    <source>
        <strain evidence="11 12">DSM 18566</strain>
    </source>
</reference>
<dbReference type="RefSeq" id="WP_035932073.1">
    <property type="nucleotide sequence ID" value="NZ_AVPL01000002.1"/>
</dbReference>
<comment type="catalytic activity">
    <reaction evidence="8 9">
        <text>(1S,2R)-1-C-(indol-3-yl)glycerol 3-phosphate + L-serine = D-glyceraldehyde 3-phosphate + L-tryptophan + H2O</text>
        <dbReference type="Rhea" id="RHEA:10532"/>
        <dbReference type="ChEBI" id="CHEBI:15377"/>
        <dbReference type="ChEBI" id="CHEBI:33384"/>
        <dbReference type="ChEBI" id="CHEBI:57912"/>
        <dbReference type="ChEBI" id="CHEBI:58866"/>
        <dbReference type="ChEBI" id="CHEBI:59776"/>
        <dbReference type="EC" id="4.2.1.20"/>
    </reaction>
</comment>
<accession>A0A0A0K4G0</accession>
<dbReference type="EMBL" id="AVPL01000002">
    <property type="protein sequence ID" value="KGN42711.1"/>
    <property type="molecule type" value="Genomic_DNA"/>
</dbReference>
<gene>
    <name evidence="9" type="primary">trpA</name>
    <name evidence="11" type="ORF">N801_11120</name>
</gene>
<dbReference type="OrthoDB" id="9804578at2"/>
<dbReference type="NCBIfam" id="TIGR00262">
    <property type="entry name" value="trpA"/>
    <property type="match status" value="1"/>
</dbReference>
<dbReference type="InterPro" id="IPR013785">
    <property type="entry name" value="Aldolase_TIM"/>
</dbReference>
<dbReference type="Pfam" id="PF00290">
    <property type="entry name" value="Trp_syntA"/>
    <property type="match status" value="1"/>
</dbReference>
<keyword evidence="7 9" id="KW-0456">Lyase</keyword>
<dbReference type="HAMAP" id="MF_00131">
    <property type="entry name" value="Trp_synth_alpha"/>
    <property type="match status" value="1"/>
</dbReference>
<evidence type="ECO:0000256" key="9">
    <source>
        <dbReference type="HAMAP-Rule" id="MF_00131"/>
    </source>
</evidence>
<dbReference type="PROSITE" id="PS00167">
    <property type="entry name" value="TRP_SYNTHASE_ALPHA"/>
    <property type="match status" value="1"/>
</dbReference>
<dbReference type="SUPFAM" id="SSF51366">
    <property type="entry name" value="Ribulose-phoshate binding barrel"/>
    <property type="match status" value="1"/>
</dbReference>
<dbReference type="UniPathway" id="UPA00035">
    <property type="reaction ID" value="UER00044"/>
</dbReference>
<evidence type="ECO:0000256" key="8">
    <source>
        <dbReference type="ARBA" id="ARBA00049047"/>
    </source>
</evidence>
<dbReference type="Gene3D" id="3.20.20.70">
    <property type="entry name" value="Aldolase class I"/>
    <property type="match status" value="1"/>
</dbReference>
<evidence type="ECO:0000256" key="4">
    <source>
        <dbReference type="ARBA" id="ARBA00022605"/>
    </source>
</evidence>
<dbReference type="PANTHER" id="PTHR43406">
    <property type="entry name" value="TRYPTOPHAN SYNTHASE, ALPHA CHAIN"/>
    <property type="match status" value="1"/>
</dbReference>
<evidence type="ECO:0000256" key="6">
    <source>
        <dbReference type="ARBA" id="ARBA00023141"/>
    </source>
</evidence>
<feature type="active site" description="Proton acceptor" evidence="9">
    <location>
        <position position="52"/>
    </location>
</feature>
<comment type="caution">
    <text evidence="11">The sequence shown here is derived from an EMBL/GenBank/DDBJ whole genome shotgun (WGS) entry which is preliminary data.</text>
</comment>
<comment type="pathway">
    <text evidence="2 9">Amino-acid biosynthesis; L-tryptophan biosynthesis; L-tryptophan from chorismate: step 5/5.</text>
</comment>
<feature type="active site" description="Proton acceptor" evidence="9">
    <location>
        <position position="63"/>
    </location>
</feature>
<dbReference type="Proteomes" id="UP000030013">
    <property type="component" value="Unassembled WGS sequence"/>
</dbReference>
<evidence type="ECO:0000313" key="12">
    <source>
        <dbReference type="Proteomes" id="UP000030013"/>
    </source>
</evidence>
<evidence type="ECO:0000256" key="10">
    <source>
        <dbReference type="RuleBase" id="RU003662"/>
    </source>
</evidence>
<organism evidence="11 12">
    <name type="scientific">Knoellia aerolata DSM 18566</name>
    <dbReference type="NCBI Taxonomy" id="1385519"/>
    <lineage>
        <taxon>Bacteria</taxon>
        <taxon>Bacillati</taxon>
        <taxon>Actinomycetota</taxon>
        <taxon>Actinomycetes</taxon>
        <taxon>Micrococcales</taxon>
        <taxon>Intrasporangiaceae</taxon>
        <taxon>Knoellia</taxon>
    </lineage>
</organism>
<dbReference type="InterPro" id="IPR002028">
    <property type="entry name" value="Trp_synthase_suA"/>
</dbReference>
<dbReference type="InterPro" id="IPR011060">
    <property type="entry name" value="RibuloseP-bd_barrel"/>
</dbReference>
<evidence type="ECO:0000256" key="1">
    <source>
        <dbReference type="ARBA" id="ARBA00003365"/>
    </source>
</evidence>
<dbReference type="EC" id="4.2.1.20" evidence="9"/>
<evidence type="ECO:0000256" key="3">
    <source>
        <dbReference type="ARBA" id="ARBA00011270"/>
    </source>
</evidence>
<proteinExistence type="inferred from homology"/>
<protein>
    <recommendedName>
        <fullName evidence="9">Tryptophan synthase alpha chain</fullName>
        <ecNumber evidence="9">4.2.1.20</ecNumber>
    </recommendedName>
</protein>
<keyword evidence="6 9" id="KW-0057">Aromatic amino acid biosynthesis</keyword>
<evidence type="ECO:0000256" key="5">
    <source>
        <dbReference type="ARBA" id="ARBA00022822"/>
    </source>
</evidence>
<comment type="subunit">
    <text evidence="3 9">Tetramer of two alpha and two beta chains.</text>
</comment>
<evidence type="ECO:0000256" key="2">
    <source>
        <dbReference type="ARBA" id="ARBA00004733"/>
    </source>
</evidence>
<sequence length="270" mass="28075">MSVDLGVSGVLARCRAEGRAALIGYLPVGFPDVEGSIRAMVAMVESGVDIVEVGLPYSDPLMDGPVIQHAVETALAGGAHVVDGFRATRAIRDAGAPALVMSYWNLILRRGVDRYAAELAAAGGAGLITPDLIPDEANEWIAASEREGLDRVFLVAPSSTPERLVRVTEATRGFVYAASTMGVTGERTTVGSAARDLVDRTRAVTDLPVCVGLGVSNGDQAAELAQYADGVIVGTAFVRTLGGDGELGARLDALRELSTDLARGVREGAR</sequence>